<accession>A0A381S5Q2</accession>
<dbReference type="EMBL" id="UINC01002701">
    <property type="protein sequence ID" value="SUZ99422.1"/>
    <property type="molecule type" value="Genomic_DNA"/>
</dbReference>
<feature type="transmembrane region" description="Helical" evidence="5">
    <location>
        <begin position="312"/>
        <end position="331"/>
    </location>
</feature>
<dbReference type="InterPro" id="IPR018393">
    <property type="entry name" value="NADHpl_OxRdtase_5_subgr"/>
</dbReference>
<feature type="non-terminal residue" evidence="8">
    <location>
        <position position="1"/>
    </location>
</feature>
<dbReference type="Pfam" id="PF00662">
    <property type="entry name" value="Proton_antipo_N"/>
    <property type="match status" value="1"/>
</dbReference>
<evidence type="ECO:0000256" key="4">
    <source>
        <dbReference type="ARBA" id="ARBA00023136"/>
    </source>
</evidence>
<dbReference type="InterPro" id="IPR001516">
    <property type="entry name" value="Proton_antipo_N"/>
</dbReference>
<keyword evidence="4 5" id="KW-0472">Membrane</keyword>
<proteinExistence type="predicted"/>
<dbReference type="PANTHER" id="PTHR42829">
    <property type="entry name" value="NADH-UBIQUINONE OXIDOREDUCTASE CHAIN 5"/>
    <property type="match status" value="1"/>
</dbReference>
<feature type="transmembrane region" description="Helical" evidence="5">
    <location>
        <begin position="12"/>
        <end position="30"/>
    </location>
</feature>
<feature type="domain" description="NADH:quinone oxidoreductase/Mrp antiporter transmembrane" evidence="6">
    <location>
        <begin position="139"/>
        <end position="428"/>
    </location>
</feature>
<feature type="transmembrane region" description="Helical" evidence="5">
    <location>
        <begin position="215"/>
        <end position="233"/>
    </location>
</feature>
<dbReference type="InterPro" id="IPR003945">
    <property type="entry name" value="NU5C-like"/>
</dbReference>
<gene>
    <name evidence="8" type="ORF">METZ01_LOCUS52276</name>
</gene>
<feature type="transmembrane region" description="Helical" evidence="5">
    <location>
        <begin position="185"/>
        <end position="209"/>
    </location>
</feature>
<dbReference type="AlphaFoldDB" id="A0A381S5Q2"/>
<name>A0A381S5Q2_9ZZZZ</name>
<feature type="transmembrane region" description="Helical" evidence="5">
    <location>
        <begin position="254"/>
        <end position="272"/>
    </location>
</feature>
<keyword evidence="2 5" id="KW-0812">Transmembrane</keyword>
<feature type="transmembrane region" description="Helical" evidence="5">
    <location>
        <begin position="379"/>
        <end position="398"/>
    </location>
</feature>
<evidence type="ECO:0000256" key="3">
    <source>
        <dbReference type="ARBA" id="ARBA00022989"/>
    </source>
</evidence>
<dbReference type="NCBIfam" id="NF005141">
    <property type="entry name" value="PRK06590.1"/>
    <property type="match status" value="1"/>
</dbReference>
<feature type="transmembrane region" description="Helical" evidence="5">
    <location>
        <begin position="462"/>
        <end position="482"/>
    </location>
</feature>
<dbReference type="GO" id="GO:0015990">
    <property type="term" value="P:electron transport coupled proton transport"/>
    <property type="evidence" value="ECO:0007669"/>
    <property type="project" value="TreeGrafter"/>
</dbReference>
<dbReference type="GO" id="GO:0016020">
    <property type="term" value="C:membrane"/>
    <property type="evidence" value="ECO:0007669"/>
    <property type="project" value="UniProtKB-SubCell"/>
</dbReference>
<feature type="transmembrane region" description="Helical" evidence="5">
    <location>
        <begin position="603"/>
        <end position="623"/>
    </location>
</feature>
<dbReference type="GO" id="GO:0042773">
    <property type="term" value="P:ATP synthesis coupled electron transport"/>
    <property type="evidence" value="ECO:0007669"/>
    <property type="project" value="InterPro"/>
</dbReference>
<feature type="domain" description="NADH-Ubiquinone oxidoreductase (complex I) chain 5 N-terminal" evidence="7">
    <location>
        <begin position="73"/>
        <end position="123"/>
    </location>
</feature>
<feature type="transmembrane region" description="Helical" evidence="5">
    <location>
        <begin position="418"/>
        <end position="441"/>
    </location>
</feature>
<dbReference type="PRINTS" id="PR01434">
    <property type="entry name" value="NADHDHGNASE5"/>
</dbReference>
<dbReference type="InterPro" id="IPR001750">
    <property type="entry name" value="ND/Mrp_TM"/>
</dbReference>
<feature type="transmembrane region" description="Helical" evidence="5">
    <location>
        <begin position="284"/>
        <end position="305"/>
    </location>
</feature>
<protein>
    <recommendedName>
        <fullName evidence="9">NADH:quinone oxidoreductase/Mrp antiporter membrane subunit domain-containing protein</fullName>
    </recommendedName>
</protein>
<evidence type="ECO:0000259" key="6">
    <source>
        <dbReference type="Pfam" id="PF00361"/>
    </source>
</evidence>
<dbReference type="Gene3D" id="1.20.5.2700">
    <property type="match status" value="1"/>
</dbReference>
<organism evidence="8">
    <name type="scientific">marine metagenome</name>
    <dbReference type="NCBI Taxonomy" id="408172"/>
    <lineage>
        <taxon>unclassified sequences</taxon>
        <taxon>metagenomes</taxon>
        <taxon>ecological metagenomes</taxon>
    </lineage>
</organism>
<evidence type="ECO:0000256" key="1">
    <source>
        <dbReference type="ARBA" id="ARBA00004141"/>
    </source>
</evidence>
<keyword evidence="3 5" id="KW-1133">Transmembrane helix</keyword>
<dbReference type="PRINTS" id="PR01435">
    <property type="entry name" value="NPOXDRDTASE5"/>
</dbReference>
<feature type="transmembrane region" description="Helical" evidence="5">
    <location>
        <begin position="502"/>
        <end position="522"/>
    </location>
</feature>
<dbReference type="Pfam" id="PF00361">
    <property type="entry name" value="Proton_antipo_M"/>
    <property type="match status" value="1"/>
</dbReference>
<sequence>VNVGQIVGAEYAWLIPGLCLTAFVITLVFGKLLSDRVSYISIAAILGAFLLFCSVFLDFVSNGLAPISVDIQWIHVGNLGITWGFQVDRISVVMLGLVTLISLIVQVYSIGYMDGESRFGWYFTLQAFFAAAMLVMVLADNLLFLYVAWELVGLGSYLLIGFWYERRSASEAAKKAFITTRIGDVGLLIGIILLFKATGTFHISSIIHAANSGGISENTLICASLLIFLGAMGKSAQFPFHVWLPDAMEGPTPVSALIHAATMVVAGVYLVARMLPLFEMAPGVLPTVAVVGLFTFLFAGSIALVMTDIKRVLAYSTVSHLGLMMISLGSAGLSAAMIHLVAHGVSKALLFLGAGNVMHGMNNETNCLDMGGLQKKMPITAYSFMIGALSLAGIAPLAGFFSKDEILLAVFHRMGPLFLTLTLIGVFLSSLYITRLFLIVFRGNYRTERAEEAEESPAIMTIPIVVLAILATTLGAVVIPIANYQGLGTFIDASHHFHMLSWLTVMSSLIAICGLAVGWLYYGTSRLSPEKMCLRLGVFYRVLINKYYVDEIYQWVIDNLVLAFSKFLAVFDRVIVNDTGIDGAGMSVLLSAIKVRLIHTGRLYNYSTAMVLGLLTVAIFWWFI</sequence>
<dbReference type="PANTHER" id="PTHR42829:SF2">
    <property type="entry name" value="NADH-UBIQUINONE OXIDOREDUCTASE CHAIN 5"/>
    <property type="match status" value="1"/>
</dbReference>
<feature type="transmembrane region" description="Helical" evidence="5">
    <location>
        <begin position="90"/>
        <end position="112"/>
    </location>
</feature>
<evidence type="ECO:0000313" key="8">
    <source>
        <dbReference type="EMBL" id="SUZ99422.1"/>
    </source>
</evidence>
<evidence type="ECO:0000256" key="2">
    <source>
        <dbReference type="ARBA" id="ARBA00022692"/>
    </source>
</evidence>
<reference evidence="8" key="1">
    <citation type="submission" date="2018-05" db="EMBL/GenBank/DDBJ databases">
        <authorList>
            <person name="Lanie J.A."/>
            <person name="Ng W.-L."/>
            <person name="Kazmierczak K.M."/>
            <person name="Andrzejewski T.M."/>
            <person name="Davidsen T.M."/>
            <person name="Wayne K.J."/>
            <person name="Tettelin H."/>
            <person name="Glass J.I."/>
            <person name="Rusch D."/>
            <person name="Podicherti R."/>
            <person name="Tsui H.-C.T."/>
            <person name="Winkler M.E."/>
        </authorList>
    </citation>
    <scope>NUCLEOTIDE SEQUENCE</scope>
</reference>
<evidence type="ECO:0000259" key="7">
    <source>
        <dbReference type="Pfam" id="PF00662"/>
    </source>
</evidence>
<comment type="subcellular location">
    <subcellularLocation>
        <location evidence="1">Membrane</location>
        <topology evidence="1">Multi-pass membrane protein</topology>
    </subcellularLocation>
</comment>
<dbReference type="GO" id="GO:0003954">
    <property type="term" value="F:NADH dehydrogenase activity"/>
    <property type="evidence" value="ECO:0007669"/>
    <property type="project" value="TreeGrafter"/>
</dbReference>
<evidence type="ECO:0008006" key="9">
    <source>
        <dbReference type="Google" id="ProtNLM"/>
    </source>
</evidence>
<feature type="transmembrane region" description="Helical" evidence="5">
    <location>
        <begin position="144"/>
        <end position="164"/>
    </location>
</feature>
<evidence type="ECO:0000256" key="5">
    <source>
        <dbReference type="SAM" id="Phobius"/>
    </source>
</evidence>
<feature type="transmembrane region" description="Helical" evidence="5">
    <location>
        <begin position="37"/>
        <end position="57"/>
    </location>
</feature>
<dbReference type="NCBIfam" id="TIGR01974">
    <property type="entry name" value="NDH_I_L"/>
    <property type="match status" value="1"/>
</dbReference>
<feature type="transmembrane region" description="Helical" evidence="5">
    <location>
        <begin position="119"/>
        <end position="138"/>
    </location>
</feature>
<feature type="transmembrane region" description="Helical" evidence="5">
    <location>
        <begin position="337"/>
        <end position="358"/>
    </location>
</feature>
<dbReference type="GO" id="GO:0008137">
    <property type="term" value="F:NADH dehydrogenase (ubiquinone) activity"/>
    <property type="evidence" value="ECO:0007669"/>
    <property type="project" value="InterPro"/>
</dbReference>